<dbReference type="Proteomes" id="UP000006727">
    <property type="component" value="Chromosome 9"/>
</dbReference>
<dbReference type="Gene3D" id="3.50.50.60">
    <property type="entry name" value="FAD/NAD(P)-binding domain"/>
    <property type="match status" value="2"/>
</dbReference>
<evidence type="ECO:0000259" key="10">
    <source>
        <dbReference type="Pfam" id="PF07992"/>
    </source>
</evidence>
<proteinExistence type="inferred from homology"/>
<keyword evidence="5" id="KW-0560">Oxidoreductase</keyword>
<evidence type="ECO:0000256" key="7">
    <source>
        <dbReference type="ARBA" id="ARBA00023284"/>
    </source>
</evidence>
<dbReference type="InterPro" id="IPR023753">
    <property type="entry name" value="FAD/NAD-binding_dom"/>
</dbReference>
<keyword evidence="4" id="KW-0274">FAD</keyword>
<evidence type="ECO:0000256" key="5">
    <source>
        <dbReference type="ARBA" id="ARBA00023002"/>
    </source>
</evidence>
<evidence type="ECO:0000313" key="12">
    <source>
        <dbReference type="EMBL" id="PNR47598.1"/>
    </source>
</evidence>
<dbReference type="PANTHER" id="PTHR43557:SF5">
    <property type="entry name" value="MONODEHYDROASCORBATE REDUCTASE 1, PEROXISOMAL"/>
    <property type="match status" value="1"/>
</dbReference>
<dbReference type="InterPro" id="IPR036188">
    <property type="entry name" value="FAD/NAD-bd_sf"/>
</dbReference>
<dbReference type="EnsemblPlants" id="Pp3c9_450V3.2">
    <property type="protein sequence ID" value="Pp3c9_450V3.2"/>
    <property type="gene ID" value="Pp3c9_450"/>
</dbReference>
<organism evidence="12">
    <name type="scientific">Physcomitrium patens</name>
    <name type="common">Spreading-leaved earth moss</name>
    <name type="synonym">Physcomitrella patens</name>
    <dbReference type="NCBI Taxonomy" id="3218"/>
    <lineage>
        <taxon>Eukaryota</taxon>
        <taxon>Viridiplantae</taxon>
        <taxon>Streptophyta</taxon>
        <taxon>Embryophyta</taxon>
        <taxon>Bryophyta</taxon>
        <taxon>Bryophytina</taxon>
        <taxon>Bryopsida</taxon>
        <taxon>Funariidae</taxon>
        <taxon>Funariales</taxon>
        <taxon>Funariaceae</taxon>
        <taxon>Physcomitrium</taxon>
    </lineage>
</organism>
<evidence type="ECO:0000256" key="3">
    <source>
        <dbReference type="ARBA" id="ARBA00022630"/>
    </source>
</evidence>
<dbReference type="PRINTS" id="PR00411">
    <property type="entry name" value="PNDRDTASEI"/>
</dbReference>
<keyword evidence="14" id="KW-1185">Reference proteome</keyword>
<dbReference type="PRINTS" id="PR00368">
    <property type="entry name" value="FADPNR"/>
</dbReference>
<protein>
    <recommendedName>
        <fullName evidence="8">monodehydroascorbate reductase (NADH)</fullName>
        <ecNumber evidence="8">1.6.5.4</ecNumber>
    </recommendedName>
</protein>
<feature type="domain" description="Monodehydroascorbate reductase 3-like C-terminal" evidence="11">
    <location>
        <begin position="365"/>
        <end position="452"/>
    </location>
</feature>
<dbReference type="InterPro" id="IPR016156">
    <property type="entry name" value="FAD/NAD-linked_Rdtase_dimer_sf"/>
</dbReference>
<evidence type="ECO:0000313" key="14">
    <source>
        <dbReference type="Proteomes" id="UP000006727"/>
    </source>
</evidence>
<dbReference type="STRING" id="3218.A0A2K1K1E8"/>
<reference evidence="12 14" key="1">
    <citation type="journal article" date="2008" name="Science">
        <title>The Physcomitrella genome reveals evolutionary insights into the conquest of land by plants.</title>
        <authorList>
            <person name="Rensing S."/>
            <person name="Lang D."/>
            <person name="Zimmer A."/>
            <person name="Terry A."/>
            <person name="Salamov A."/>
            <person name="Shapiro H."/>
            <person name="Nishiyama T."/>
            <person name="Perroud P.-F."/>
            <person name="Lindquist E."/>
            <person name="Kamisugi Y."/>
            <person name="Tanahashi T."/>
            <person name="Sakakibara K."/>
            <person name="Fujita T."/>
            <person name="Oishi K."/>
            <person name="Shin-I T."/>
            <person name="Kuroki Y."/>
            <person name="Toyoda A."/>
            <person name="Suzuki Y."/>
            <person name="Hashimoto A."/>
            <person name="Yamaguchi K."/>
            <person name="Sugano A."/>
            <person name="Kohara Y."/>
            <person name="Fujiyama A."/>
            <person name="Anterola A."/>
            <person name="Aoki S."/>
            <person name="Ashton N."/>
            <person name="Barbazuk W.B."/>
            <person name="Barker E."/>
            <person name="Bennetzen J."/>
            <person name="Bezanilla M."/>
            <person name="Blankenship R."/>
            <person name="Cho S.H."/>
            <person name="Dutcher S."/>
            <person name="Estelle M."/>
            <person name="Fawcett J.A."/>
            <person name="Gundlach H."/>
            <person name="Hanada K."/>
            <person name="Heyl A."/>
            <person name="Hicks K.A."/>
            <person name="Hugh J."/>
            <person name="Lohr M."/>
            <person name="Mayer K."/>
            <person name="Melkozernov A."/>
            <person name="Murata T."/>
            <person name="Nelson D."/>
            <person name="Pils B."/>
            <person name="Prigge M."/>
            <person name="Reiss B."/>
            <person name="Renner T."/>
            <person name="Rombauts S."/>
            <person name="Rushton P."/>
            <person name="Sanderfoot A."/>
            <person name="Schween G."/>
            <person name="Shiu S.-H."/>
            <person name="Stueber K."/>
            <person name="Theodoulou F.L."/>
            <person name="Tu H."/>
            <person name="Van de Peer Y."/>
            <person name="Verrier P.J."/>
            <person name="Waters E."/>
            <person name="Wood A."/>
            <person name="Yang L."/>
            <person name="Cove D."/>
            <person name="Cuming A."/>
            <person name="Hasebe M."/>
            <person name="Lucas S."/>
            <person name="Mishler D.B."/>
            <person name="Reski R."/>
            <person name="Grigoriev I."/>
            <person name="Quatrano R.S."/>
            <person name="Boore J.L."/>
        </authorList>
    </citation>
    <scope>NUCLEOTIDE SEQUENCE [LARGE SCALE GENOMIC DNA]</scope>
    <source>
        <strain evidence="13 14">cv. Gransden 2004</strain>
    </source>
</reference>
<evidence type="ECO:0000256" key="2">
    <source>
        <dbReference type="ARBA" id="ARBA00006442"/>
    </source>
</evidence>
<evidence type="ECO:0000313" key="13">
    <source>
        <dbReference type="EnsemblPlants" id="Pp3c9_450V3.1"/>
    </source>
</evidence>
<dbReference type="PANTHER" id="PTHR43557">
    <property type="entry name" value="APOPTOSIS-INDUCING FACTOR 1"/>
    <property type="match status" value="1"/>
</dbReference>
<dbReference type="EC" id="1.6.5.4" evidence="8"/>
<dbReference type="GO" id="GO:0016656">
    <property type="term" value="F:monodehydroascorbate reductase (NADH) activity"/>
    <property type="evidence" value="ECO:0000318"/>
    <property type="project" value="GO_Central"/>
</dbReference>
<accession>A0A2K1K1E8</accession>
<reference evidence="12 14" key="2">
    <citation type="journal article" date="2018" name="Plant J.">
        <title>The Physcomitrella patens chromosome-scale assembly reveals moss genome structure and evolution.</title>
        <authorList>
            <person name="Lang D."/>
            <person name="Ullrich K.K."/>
            <person name="Murat F."/>
            <person name="Fuchs J."/>
            <person name="Jenkins J."/>
            <person name="Haas F.B."/>
            <person name="Piednoel M."/>
            <person name="Gundlach H."/>
            <person name="Van Bel M."/>
            <person name="Meyberg R."/>
            <person name="Vives C."/>
            <person name="Morata J."/>
            <person name="Symeonidi A."/>
            <person name="Hiss M."/>
            <person name="Muchero W."/>
            <person name="Kamisugi Y."/>
            <person name="Saleh O."/>
            <person name="Blanc G."/>
            <person name="Decker E.L."/>
            <person name="van Gessel N."/>
            <person name="Grimwood J."/>
            <person name="Hayes R.D."/>
            <person name="Graham S.W."/>
            <person name="Gunter L.E."/>
            <person name="McDaniel S.F."/>
            <person name="Hoernstein S.N.W."/>
            <person name="Larsson A."/>
            <person name="Li F.W."/>
            <person name="Perroud P.F."/>
            <person name="Phillips J."/>
            <person name="Ranjan P."/>
            <person name="Rokshar D.S."/>
            <person name="Rothfels C.J."/>
            <person name="Schneider L."/>
            <person name="Shu S."/>
            <person name="Stevenson D.W."/>
            <person name="Thummler F."/>
            <person name="Tillich M."/>
            <person name="Villarreal Aguilar J.C."/>
            <person name="Widiez T."/>
            <person name="Wong G.K."/>
            <person name="Wymore A."/>
            <person name="Zhang Y."/>
            <person name="Zimmer A.D."/>
            <person name="Quatrano R.S."/>
            <person name="Mayer K.F.X."/>
            <person name="Goodstein D."/>
            <person name="Casacuberta J.M."/>
            <person name="Vandepoele K."/>
            <person name="Reski R."/>
            <person name="Cuming A.C."/>
            <person name="Tuskan G.A."/>
            <person name="Maumus F."/>
            <person name="Salse J."/>
            <person name="Schmutz J."/>
            <person name="Rensing S.A."/>
        </authorList>
    </citation>
    <scope>NUCLEOTIDE SEQUENCE [LARGE SCALE GENOMIC DNA]</scope>
    <source>
        <strain evidence="13 14">cv. Gransden 2004</strain>
    </source>
</reference>
<dbReference type="Gramene" id="Pp3c9_450V3.2">
    <property type="protein sequence ID" value="Pp3c9_450V3.2"/>
    <property type="gene ID" value="Pp3c9_450"/>
</dbReference>
<dbReference type="Gene3D" id="3.30.390.30">
    <property type="match status" value="1"/>
</dbReference>
<dbReference type="InterPro" id="IPR048618">
    <property type="entry name" value="MDHAR3-like_C"/>
</dbReference>
<evidence type="ECO:0000256" key="9">
    <source>
        <dbReference type="ARBA" id="ARBA00048948"/>
    </source>
</evidence>
<dbReference type="FunCoup" id="A0A2K1K1E8">
    <property type="interactions" value="2545"/>
</dbReference>
<feature type="domain" description="FAD/NAD(P)-binding" evidence="10">
    <location>
        <begin position="28"/>
        <end position="343"/>
    </location>
</feature>
<keyword evidence="6" id="KW-0520">NAD</keyword>
<dbReference type="Pfam" id="PF07992">
    <property type="entry name" value="Pyr_redox_2"/>
    <property type="match status" value="1"/>
</dbReference>
<dbReference type="SUPFAM" id="SSF51905">
    <property type="entry name" value="FAD/NAD(P)-binding domain"/>
    <property type="match status" value="2"/>
</dbReference>
<dbReference type="PaxDb" id="3218-PP1S90_28V6.3"/>
<sequence length="455" mass="49357">MPTNIILRIFFSRCNVPESVVMAAILRKYIVVGGGVAGGYAAREFVKLGLQPGELTIFSKEAAAPYERPALSKAYLFPDAPARLPGFHVCVGSGGEKQLPDWYAEKGIELKLETEIVKADVENKTLTTNKGDIYEYGTLILATGSTFLNLADFKTPGADAKGIYYLRDIGDADKIVEAIKASKGDEAVVVGGGYIGLELAACLTMNKIKVNMVFPEPCLMPRLFTPELASFYERYYEGKGVNIIKGTTVTAFEKDDNGHVSKVLLKNGSSVNSTFVVVGVGARPLLAPLKGLIEEEKGGFKVDASFKTSNPNVYAVGDIATFPMKMYGDSRRVEHVDHARKSAMQAVQAIKAAEKGEVVDEYDYLPFFYSRSFNLSWQFYGDNVGETVLWGRNGAAASESKFGAYWVKDNKVMGAFLEGGSPDENKLIAKVAREQPTVNSTDELVSGGLGFASKI</sequence>
<keyword evidence="7" id="KW-0676">Redox-active center</keyword>
<evidence type="ECO:0000256" key="6">
    <source>
        <dbReference type="ARBA" id="ARBA00023027"/>
    </source>
</evidence>
<dbReference type="Pfam" id="PF21791">
    <property type="entry name" value="MDHAR3-like_C"/>
    <property type="match status" value="1"/>
</dbReference>
<comment type="catalytic activity">
    <reaction evidence="9">
        <text>2 monodehydro-L-ascorbate radical + NADH + H(+) = 2 L-ascorbate + NAD(+)</text>
        <dbReference type="Rhea" id="RHEA:14581"/>
        <dbReference type="ChEBI" id="CHEBI:15378"/>
        <dbReference type="ChEBI" id="CHEBI:38290"/>
        <dbReference type="ChEBI" id="CHEBI:57540"/>
        <dbReference type="ChEBI" id="CHEBI:57945"/>
        <dbReference type="ChEBI" id="CHEBI:59513"/>
        <dbReference type="EC" id="1.6.5.4"/>
    </reaction>
</comment>
<dbReference type="EnsemblPlants" id="Pp3c9_450V3.1">
    <property type="protein sequence ID" value="Pp3c9_450V3.1"/>
    <property type="gene ID" value="Pp3c9_450"/>
</dbReference>
<reference evidence="13" key="3">
    <citation type="submission" date="2020-12" db="UniProtKB">
        <authorList>
            <consortium name="EnsemblPlants"/>
        </authorList>
    </citation>
    <scope>IDENTIFICATION</scope>
</reference>
<evidence type="ECO:0000256" key="4">
    <source>
        <dbReference type="ARBA" id="ARBA00022827"/>
    </source>
</evidence>
<dbReference type="InterPro" id="IPR050446">
    <property type="entry name" value="FAD-oxidoreductase/Apoptosis"/>
</dbReference>
<comment type="similarity">
    <text evidence="2">Belongs to the FAD-dependent oxidoreductase family.</text>
</comment>
<keyword evidence="3" id="KW-0285">Flavoprotein</keyword>
<evidence type="ECO:0000259" key="11">
    <source>
        <dbReference type="Pfam" id="PF21791"/>
    </source>
</evidence>
<evidence type="ECO:0000256" key="8">
    <source>
        <dbReference type="ARBA" id="ARBA00038920"/>
    </source>
</evidence>
<dbReference type="AlphaFoldDB" id="A0A2K1K1E8"/>
<name>A0A2K1K1E8_PHYPA</name>
<dbReference type="Gramene" id="Pp3c9_450V3.1">
    <property type="protein sequence ID" value="Pp3c9_450V3.1"/>
    <property type="gene ID" value="Pp3c9_450"/>
</dbReference>
<dbReference type="EMBL" id="ABEU02000009">
    <property type="protein sequence ID" value="PNR47598.1"/>
    <property type="molecule type" value="Genomic_DNA"/>
</dbReference>
<comment type="cofactor">
    <cofactor evidence="1">
        <name>FAD</name>
        <dbReference type="ChEBI" id="CHEBI:57692"/>
    </cofactor>
</comment>
<gene>
    <name evidence="13" type="primary">LOC112287000</name>
    <name evidence="12" type="ORF">PHYPA_012071</name>
</gene>
<evidence type="ECO:0000256" key="1">
    <source>
        <dbReference type="ARBA" id="ARBA00001974"/>
    </source>
</evidence>
<dbReference type="SUPFAM" id="SSF55424">
    <property type="entry name" value="FAD/NAD-linked reductases, dimerisation (C-terminal) domain"/>
    <property type="match status" value="1"/>
</dbReference>